<dbReference type="Proteomes" id="UP001595846">
    <property type="component" value="Unassembled WGS sequence"/>
</dbReference>
<name>A0ABD5NKD6_9EURY</name>
<proteinExistence type="predicted"/>
<dbReference type="Gene3D" id="1.20.120.650">
    <property type="entry name" value="Colicin D"/>
    <property type="match status" value="1"/>
</dbReference>
<dbReference type="GeneID" id="73904428"/>
<feature type="domain" description="Colicin D immunity protein" evidence="1">
    <location>
        <begin position="9"/>
        <end position="90"/>
    </location>
</feature>
<comment type="caution">
    <text evidence="2">The sequence shown here is derived from an EMBL/GenBank/DDBJ whole genome shotgun (WGS) entry which is preliminary data.</text>
</comment>
<evidence type="ECO:0000313" key="2">
    <source>
        <dbReference type="EMBL" id="MFC3957401.1"/>
    </source>
</evidence>
<protein>
    <submittedName>
        <fullName evidence="2">Colicin immunity domain-containing protein</fullName>
    </submittedName>
</protein>
<evidence type="ECO:0000259" key="1">
    <source>
        <dbReference type="Pfam" id="PF09204"/>
    </source>
</evidence>
<dbReference type="AlphaFoldDB" id="A0ABD5NKD6"/>
<reference evidence="2 3" key="1">
    <citation type="journal article" date="2019" name="Int. J. Syst. Evol. Microbiol.">
        <title>The Global Catalogue of Microorganisms (GCM) 10K type strain sequencing project: providing services to taxonomists for standard genome sequencing and annotation.</title>
        <authorList>
            <consortium name="The Broad Institute Genomics Platform"/>
            <consortium name="The Broad Institute Genome Sequencing Center for Infectious Disease"/>
            <person name="Wu L."/>
            <person name="Ma J."/>
        </authorList>
    </citation>
    <scope>NUCLEOTIDE SEQUENCE [LARGE SCALE GENOMIC DNA]</scope>
    <source>
        <strain evidence="2 3">IBRC-M 10256</strain>
    </source>
</reference>
<gene>
    <name evidence="2" type="ORF">ACFOUR_03305</name>
</gene>
<sequence length="103" mass="12065">MDETEHITLYLELIEWFTTPAITPFEFSQSYVNMYLDDMRLYDETPFSEDTYDILHDLFVEADAYCKPSIRAEVSSCIDEEELLEAAREASAALEHRLQELDD</sequence>
<evidence type="ECO:0000313" key="3">
    <source>
        <dbReference type="Proteomes" id="UP001595846"/>
    </source>
</evidence>
<dbReference type="RefSeq" id="WP_256531676.1">
    <property type="nucleotide sequence ID" value="NZ_CP101824.1"/>
</dbReference>
<dbReference type="InterPro" id="IPR015287">
    <property type="entry name" value="Colicin_D_immunity_dom"/>
</dbReference>
<accession>A0ABD5NKD6</accession>
<dbReference type="InterPro" id="IPR036471">
    <property type="entry name" value="Colicin_D_sf"/>
</dbReference>
<dbReference type="Pfam" id="PF09204">
    <property type="entry name" value="Colicin_immun"/>
    <property type="match status" value="1"/>
</dbReference>
<organism evidence="2 3">
    <name type="scientific">Halovivax cerinus</name>
    <dbReference type="NCBI Taxonomy" id="1487865"/>
    <lineage>
        <taxon>Archaea</taxon>
        <taxon>Methanobacteriati</taxon>
        <taxon>Methanobacteriota</taxon>
        <taxon>Stenosarchaea group</taxon>
        <taxon>Halobacteria</taxon>
        <taxon>Halobacteriales</taxon>
        <taxon>Natrialbaceae</taxon>
        <taxon>Halovivax</taxon>
    </lineage>
</organism>
<keyword evidence="3" id="KW-1185">Reference proteome</keyword>
<dbReference type="EMBL" id="JBHSAQ010000001">
    <property type="protein sequence ID" value="MFC3957401.1"/>
    <property type="molecule type" value="Genomic_DNA"/>
</dbReference>